<sequence length="182" mass="19677">MSDAMRDAVVLSAILLAIVLFTQVGRHRFGVIKLLLPLGLVVFVAFEMLSSLEFTAPNMTAAGTGVAIGVGIGIGLLWTMKVETDRGNGKVYTRAGLAYLAIWLTVLVGRLIFIWSLENVDSFAIEFGKWIVKNEIDPDGVAAFFVLMAMAMVLVRTVGVAARWIKALRAANSEPPQVPVEV</sequence>
<dbReference type="AlphaFoldDB" id="A0A840VHK9"/>
<reference evidence="2 3" key="1">
    <citation type="submission" date="2020-08" db="EMBL/GenBank/DDBJ databases">
        <title>Sequencing the genomes of 1000 actinobacteria strains.</title>
        <authorList>
            <person name="Klenk H.-P."/>
        </authorList>
    </citation>
    <scope>NUCLEOTIDE SEQUENCE [LARGE SCALE GENOMIC DNA]</scope>
    <source>
        <strain evidence="2 3">DSM 103125</strain>
    </source>
</reference>
<dbReference type="Proteomes" id="UP000586947">
    <property type="component" value="Unassembled WGS sequence"/>
</dbReference>
<name>A0A840VHK9_9ACTN</name>
<feature type="transmembrane region" description="Helical" evidence="1">
    <location>
        <begin position="31"/>
        <end position="49"/>
    </location>
</feature>
<gene>
    <name evidence="2" type="ORF">HNR20_000630</name>
</gene>
<proteinExistence type="predicted"/>
<evidence type="ECO:0000313" key="3">
    <source>
        <dbReference type="Proteomes" id="UP000586947"/>
    </source>
</evidence>
<accession>A0A840VHK9</accession>
<keyword evidence="1" id="KW-0812">Transmembrane</keyword>
<feature type="transmembrane region" description="Helical" evidence="1">
    <location>
        <begin position="6"/>
        <end position="24"/>
    </location>
</feature>
<feature type="transmembrane region" description="Helical" evidence="1">
    <location>
        <begin position="61"/>
        <end position="79"/>
    </location>
</feature>
<dbReference type="Pfam" id="PF07301">
    <property type="entry name" value="DUF1453"/>
    <property type="match status" value="1"/>
</dbReference>
<protein>
    <submittedName>
        <fullName evidence="2">Membrane protein CcdC involved in cytochrome C biogenesis</fullName>
    </submittedName>
</protein>
<feature type="transmembrane region" description="Helical" evidence="1">
    <location>
        <begin position="142"/>
        <end position="165"/>
    </location>
</feature>
<keyword evidence="3" id="KW-1185">Reference proteome</keyword>
<evidence type="ECO:0000256" key="1">
    <source>
        <dbReference type="SAM" id="Phobius"/>
    </source>
</evidence>
<organism evidence="2 3">
    <name type="scientific">Micromonospora parathelypteridis</name>
    <dbReference type="NCBI Taxonomy" id="1839617"/>
    <lineage>
        <taxon>Bacteria</taxon>
        <taxon>Bacillati</taxon>
        <taxon>Actinomycetota</taxon>
        <taxon>Actinomycetes</taxon>
        <taxon>Micromonosporales</taxon>
        <taxon>Micromonosporaceae</taxon>
        <taxon>Micromonospora</taxon>
    </lineage>
</organism>
<dbReference type="EMBL" id="JACHDP010000001">
    <property type="protein sequence ID" value="MBB5476125.1"/>
    <property type="molecule type" value="Genomic_DNA"/>
</dbReference>
<feature type="transmembrane region" description="Helical" evidence="1">
    <location>
        <begin position="91"/>
        <end position="113"/>
    </location>
</feature>
<evidence type="ECO:0000313" key="2">
    <source>
        <dbReference type="EMBL" id="MBB5476125.1"/>
    </source>
</evidence>
<dbReference type="RefSeq" id="WP_184176326.1">
    <property type="nucleotide sequence ID" value="NZ_BMNF01000008.1"/>
</dbReference>
<keyword evidence="1" id="KW-0472">Membrane</keyword>
<keyword evidence="1" id="KW-1133">Transmembrane helix</keyword>
<dbReference type="InterPro" id="IPR058247">
    <property type="entry name" value="DUF1453"/>
</dbReference>
<comment type="caution">
    <text evidence="2">The sequence shown here is derived from an EMBL/GenBank/DDBJ whole genome shotgun (WGS) entry which is preliminary data.</text>
</comment>